<feature type="region of interest" description="Disordered" evidence="1">
    <location>
        <begin position="1"/>
        <end position="20"/>
    </location>
</feature>
<gene>
    <name evidence="2" type="ORF">ECPE_LOCUS13919</name>
</gene>
<dbReference type="OrthoDB" id="6277787at2759"/>
<evidence type="ECO:0000313" key="2">
    <source>
        <dbReference type="EMBL" id="VDP91191.1"/>
    </source>
</evidence>
<feature type="region of interest" description="Disordered" evidence="1">
    <location>
        <begin position="145"/>
        <end position="212"/>
    </location>
</feature>
<sequence length="212" mass="23044">APVQPPQVGPETSEPSDDRIEVAEVEAAFESFEEELMVQVCRQISPLGKCVILSNTSVAFTNTTTNTSQRPPAPRGSFHSPLFSFGDSINVDSEVHQLILSNNHTPDSVRASGSRLPRRIVVPRTVNATQSPSSQLIRRTWRSLFPTQGNSGGEADRVSQSLERPRSSSAESRASGGLRERESSDNFLADEEEAEAAAETAEDDSNEMDSSR</sequence>
<dbReference type="Proteomes" id="UP000272942">
    <property type="component" value="Unassembled WGS sequence"/>
</dbReference>
<feature type="compositionally biased region" description="Low complexity" evidence="1">
    <location>
        <begin position="167"/>
        <end position="177"/>
    </location>
</feature>
<evidence type="ECO:0000313" key="4">
    <source>
        <dbReference type="WBParaSite" id="ECPE_0001395901-mRNA-1"/>
    </source>
</evidence>
<reference evidence="2 3" key="2">
    <citation type="submission" date="2018-11" db="EMBL/GenBank/DDBJ databases">
        <authorList>
            <consortium name="Pathogen Informatics"/>
        </authorList>
    </citation>
    <scope>NUCLEOTIDE SEQUENCE [LARGE SCALE GENOMIC DNA]</scope>
    <source>
        <strain evidence="2 3">Egypt</strain>
    </source>
</reference>
<protein>
    <submittedName>
        <fullName evidence="4">Pecanex-like protein</fullName>
    </submittedName>
</protein>
<accession>A0A183B3Y4</accession>
<proteinExistence type="predicted"/>
<name>A0A183B3Y4_9TREM</name>
<dbReference type="EMBL" id="UZAN01056285">
    <property type="protein sequence ID" value="VDP91191.1"/>
    <property type="molecule type" value="Genomic_DNA"/>
</dbReference>
<dbReference type="AlphaFoldDB" id="A0A183B3Y4"/>
<feature type="compositionally biased region" description="Acidic residues" evidence="1">
    <location>
        <begin position="188"/>
        <end position="212"/>
    </location>
</feature>
<keyword evidence="3" id="KW-1185">Reference proteome</keyword>
<evidence type="ECO:0000256" key="1">
    <source>
        <dbReference type="SAM" id="MobiDB-lite"/>
    </source>
</evidence>
<evidence type="ECO:0000313" key="3">
    <source>
        <dbReference type="Proteomes" id="UP000272942"/>
    </source>
</evidence>
<reference evidence="4" key="1">
    <citation type="submission" date="2016-06" db="UniProtKB">
        <authorList>
            <consortium name="WormBaseParasite"/>
        </authorList>
    </citation>
    <scope>IDENTIFICATION</scope>
</reference>
<dbReference type="WBParaSite" id="ECPE_0001395901-mRNA-1">
    <property type="protein sequence ID" value="ECPE_0001395901-mRNA-1"/>
    <property type="gene ID" value="ECPE_0001395901"/>
</dbReference>
<organism evidence="4">
    <name type="scientific">Echinostoma caproni</name>
    <dbReference type="NCBI Taxonomy" id="27848"/>
    <lineage>
        <taxon>Eukaryota</taxon>
        <taxon>Metazoa</taxon>
        <taxon>Spiralia</taxon>
        <taxon>Lophotrochozoa</taxon>
        <taxon>Platyhelminthes</taxon>
        <taxon>Trematoda</taxon>
        <taxon>Digenea</taxon>
        <taxon>Plagiorchiida</taxon>
        <taxon>Echinostomata</taxon>
        <taxon>Echinostomatoidea</taxon>
        <taxon>Echinostomatidae</taxon>
        <taxon>Echinostoma</taxon>
    </lineage>
</organism>